<gene>
    <name evidence="4" type="ORF">W5A_00495</name>
</gene>
<organism evidence="4 5">
    <name type="scientific">Imtechella halotolerans K1</name>
    <dbReference type="NCBI Taxonomy" id="946077"/>
    <lineage>
        <taxon>Bacteria</taxon>
        <taxon>Pseudomonadati</taxon>
        <taxon>Bacteroidota</taxon>
        <taxon>Flavobacteriia</taxon>
        <taxon>Flavobacteriales</taxon>
        <taxon>Flavobacteriaceae</taxon>
        <taxon>Imtechella</taxon>
    </lineage>
</organism>
<dbReference type="Proteomes" id="UP000005938">
    <property type="component" value="Unassembled WGS sequence"/>
</dbReference>
<reference evidence="4 5" key="1">
    <citation type="journal article" date="2012" name="J. Bacteriol.">
        <title>Genome Sequence of the Halotolerant Bacterium Imtechella halotolerans K1T.</title>
        <authorList>
            <person name="Kumar S."/>
            <person name="Vikram S."/>
            <person name="Subramanian S."/>
            <person name="Raghava G.P."/>
            <person name="Pinnaka A.K."/>
        </authorList>
    </citation>
    <scope>NUCLEOTIDE SEQUENCE [LARGE SCALE GENOMIC DNA]</scope>
    <source>
        <strain evidence="4 5">K1</strain>
    </source>
</reference>
<protein>
    <submittedName>
        <fullName evidence="4">Peptidase m23</fullName>
    </submittedName>
</protein>
<keyword evidence="5" id="KW-1185">Reference proteome</keyword>
<dbReference type="GO" id="GO:0004222">
    <property type="term" value="F:metalloendopeptidase activity"/>
    <property type="evidence" value="ECO:0007669"/>
    <property type="project" value="TreeGrafter"/>
</dbReference>
<dbReference type="AlphaFoldDB" id="I0WJ90"/>
<keyword evidence="1" id="KW-0732">Signal</keyword>
<sequence length="414" mass="47347">MVAMNWTGRTYFLTCLLLFIAMFSGSGQSKEQQNLEARKTQLLNEIKQINSLLNQQAKKRTSILSQVEDLNQKIRMQQELIRVTNQQANLLNRQINGNMRKIESLRNDLVKLKEDYAKMIVRSYKSKSQQSRLMFLLSSETFLQGYKRLQYMKQYTNFRKEQGVEIQKKTEELQQLNTTLIVQRKEKERLVAENRKAQQELQTERSQQEQLVNSIRKKEGEYASQIKQKRSQADELDRQIQKLIREAIAESNKKAGAKATGGSATTFALTPEGRLIANNFAANKGSLIWPVERGYKSQGYGQYADPVYPDVKHNNNGVTIATIQGAKARAIFDGEISAIIAIPGGNKAVQVRHGNYITTYYNLSDVYVRKGEKVKAKQSLGAIVTNPITGKTEMKFFLYKDTVKLNPEQWIAKM</sequence>
<dbReference type="Gene3D" id="6.10.250.3150">
    <property type="match status" value="1"/>
</dbReference>
<dbReference type="OrthoDB" id="9815884at2"/>
<accession>I0WJ90</accession>
<name>I0WJ90_9FLAO</name>
<evidence type="ECO:0000256" key="2">
    <source>
        <dbReference type="SAM" id="Coils"/>
    </source>
</evidence>
<dbReference type="InterPro" id="IPR011055">
    <property type="entry name" value="Dup_hybrid_motif"/>
</dbReference>
<feature type="coiled-coil region" evidence="2">
    <location>
        <begin position="32"/>
        <end position="122"/>
    </location>
</feature>
<dbReference type="SUPFAM" id="SSF51261">
    <property type="entry name" value="Duplicated hybrid motif"/>
    <property type="match status" value="1"/>
</dbReference>
<evidence type="ECO:0000259" key="3">
    <source>
        <dbReference type="Pfam" id="PF01551"/>
    </source>
</evidence>
<dbReference type="RefSeq" id="WP_008236290.1">
    <property type="nucleotide sequence ID" value="NZ_AJJU01000002.1"/>
</dbReference>
<dbReference type="InterPro" id="IPR050570">
    <property type="entry name" value="Cell_wall_metabolism_enzyme"/>
</dbReference>
<dbReference type="CDD" id="cd12797">
    <property type="entry name" value="M23_peptidase"/>
    <property type="match status" value="1"/>
</dbReference>
<dbReference type="EMBL" id="AJJU01000002">
    <property type="protein sequence ID" value="EID76456.1"/>
    <property type="molecule type" value="Genomic_DNA"/>
</dbReference>
<dbReference type="PATRIC" id="fig|946077.3.peg.104"/>
<evidence type="ECO:0000313" key="4">
    <source>
        <dbReference type="EMBL" id="EID76456.1"/>
    </source>
</evidence>
<feature type="domain" description="M23ase beta-sheet core" evidence="3">
    <location>
        <begin position="314"/>
        <end position="407"/>
    </location>
</feature>
<dbReference type="eggNOG" id="COG4942">
    <property type="taxonomic scope" value="Bacteria"/>
</dbReference>
<dbReference type="Gene3D" id="2.70.70.10">
    <property type="entry name" value="Glucose Permease (Domain IIA)"/>
    <property type="match status" value="1"/>
</dbReference>
<feature type="coiled-coil region" evidence="2">
    <location>
        <begin position="159"/>
        <end position="253"/>
    </location>
</feature>
<evidence type="ECO:0000256" key="1">
    <source>
        <dbReference type="ARBA" id="ARBA00022729"/>
    </source>
</evidence>
<dbReference type="PANTHER" id="PTHR21666:SF289">
    <property type="entry name" value="L-ALA--D-GLU ENDOPEPTIDASE"/>
    <property type="match status" value="1"/>
</dbReference>
<comment type="caution">
    <text evidence="4">The sequence shown here is derived from an EMBL/GenBank/DDBJ whole genome shotgun (WGS) entry which is preliminary data.</text>
</comment>
<dbReference type="InterPro" id="IPR016047">
    <property type="entry name" value="M23ase_b-sheet_dom"/>
</dbReference>
<keyword evidence="2" id="KW-0175">Coiled coil</keyword>
<evidence type="ECO:0000313" key="5">
    <source>
        <dbReference type="Proteomes" id="UP000005938"/>
    </source>
</evidence>
<dbReference type="Pfam" id="PF01551">
    <property type="entry name" value="Peptidase_M23"/>
    <property type="match status" value="1"/>
</dbReference>
<dbReference type="STRING" id="946077.W5A_00495"/>
<dbReference type="PANTHER" id="PTHR21666">
    <property type="entry name" value="PEPTIDASE-RELATED"/>
    <property type="match status" value="1"/>
</dbReference>
<proteinExistence type="predicted"/>